<reference evidence="2 3" key="1">
    <citation type="submission" date="2024-04" db="EMBL/GenBank/DDBJ databases">
        <title>Novel species of the genus Ideonella isolated from streams.</title>
        <authorList>
            <person name="Lu H."/>
        </authorList>
    </citation>
    <scope>NUCLEOTIDE SEQUENCE [LARGE SCALE GENOMIC DNA]</scope>
    <source>
        <strain evidence="2 3">DXS29W</strain>
    </source>
</reference>
<evidence type="ECO:0000313" key="2">
    <source>
        <dbReference type="EMBL" id="MEK8032604.1"/>
    </source>
</evidence>
<dbReference type="RefSeq" id="WP_341427025.1">
    <property type="nucleotide sequence ID" value="NZ_JBBUTG010000011.1"/>
</dbReference>
<evidence type="ECO:0000259" key="1">
    <source>
        <dbReference type="PROSITE" id="PS51833"/>
    </source>
</evidence>
<evidence type="ECO:0000313" key="3">
    <source>
        <dbReference type="Proteomes" id="UP001371218"/>
    </source>
</evidence>
<accession>A0ABU9BRM0</accession>
<dbReference type="Proteomes" id="UP001371218">
    <property type="component" value="Unassembled WGS sequence"/>
</dbReference>
<gene>
    <name evidence="2" type="ORF">AACH06_17425</name>
</gene>
<dbReference type="InterPro" id="IPR013976">
    <property type="entry name" value="HDOD"/>
</dbReference>
<dbReference type="SUPFAM" id="SSF109604">
    <property type="entry name" value="HD-domain/PDEase-like"/>
    <property type="match status" value="1"/>
</dbReference>
<name>A0ABU9BRM0_9BURK</name>
<dbReference type="Gene3D" id="1.10.3210.10">
    <property type="entry name" value="Hypothetical protein af1432"/>
    <property type="match status" value="1"/>
</dbReference>
<sequence length="263" mass="28876">MKIELNLPAHPQTLIQLGELLRKPDLNLGDVSQLIEKDLSLAAAVMNTITSPLYGLKGRVQSVQQAVTFLGTREISAIAYETGLRSSFPQVPELHALWERARMRGLLMGRMAQALSMEAWSAHTAGLFEECGKAVLYSNAGEQYLPILRSARTDGALIQIEQDTFGIDHAELGARLCESWGLPDGTVNSVRHHVMVNFTHRLPPVSHRYVCVLSTLADTLMTAPDELEAVVSKVAPQAMMDQTSLLRSLHKVKDKIDDALADA</sequence>
<proteinExistence type="predicted"/>
<dbReference type="EMBL" id="JBBUTG010000011">
    <property type="protein sequence ID" value="MEK8032604.1"/>
    <property type="molecule type" value="Genomic_DNA"/>
</dbReference>
<protein>
    <submittedName>
        <fullName evidence="2">HDOD domain-containing protein</fullName>
    </submittedName>
</protein>
<organism evidence="2 3">
    <name type="scientific">Ideonella lacteola</name>
    <dbReference type="NCBI Taxonomy" id="2984193"/>
    <lineage>
        <taxon>Bacteria</taxon>
        <taxon>Pseudomonadati</taxon>
        <taxon>Pseudomonadota</taxon>
        <taxon>Betaproteobacteria</taxon>
        <taxon>Burkholderiales</taxon>
        <taxon>Sphaerotilaceae</taxon>
        <taxon>Ideonella</taxon>
    </lineage>
</organism>
<dbReference type="PANTHER" id="PTHR33525">
    <property type="match status" value="1"/>
</dbReference>
<comment type="caution">
    <text evidence="2">The sequence shown here is derived from an EMBL/GenBank/DDBJ whole genome shotgun (WGS) entry which is preliminary data.</text>
</comment>
<dbReference type="InterPro" id="IPR052340">
    <property type="entry name" value="RNase_Y/CdgJ"/>
</dbReference>
<dbReference type="PANTHER" id="PTHR33525:SF4">
    <property type="entry name" value="CYCLIC DI-GMP PHOSPHODIESTERASE CDGJ"/>
    <property type="match status" value="1"/>
</dbReference>
<dbReference type="Pfam" id="PF08668">
    <property type="entry name" value="HDOD"/>
    <property type="match status" value="1"/>
</dbReference>
<dbReference type="PROSITE" id="PS51833">
    <property type="entry name" value="HDOD"/>
    <property type="match status" value="1"/>
</dbReference>
<feature type="domain" description="HDOD" evidence="1">
    <location>
        <begin position="7"/>
        <end position="196"/>
    </location>
</feature>
<keyword evidence="3" id="KW-1185">Reference proteome</keyword>